<sequence length="175" mass="19793">MDWQDPSKEGFSFATSELGVVGNTFFTTSPIELHMHDPISVLDSFPLAAFRLGPLAVPSPLKSNLTILLLLALQPLRHLLPTPAAHEQTQEDLLRLLRVRVVDDDAAAEARLLRDRRDQLDLVVRRRVELQHGARGVPHRRVQRGEEAVQAVRRRRRRVRCFGVQQPLNHGDAAE</sequence>
<dbReference type="InParanoid" id="A0A409XEE8"/>
<name>A0A409XEE8_PSICY</name>
<reference evidence="1 2" key="1">
    <citation type="journal article" date="2018" name="Evol. Lett.">
        <title>Horizontal gene cluster transfer increased hallucinogenic mushroom diversity.</title>
        <authorList>
            <person name="Reynolds H.T."/>
            <person name="Vijayakumar V."/>
            <person name="Gluck-Thaler E."/>
            <person name="Korotkin H.B."/>
            <person name="Matheny P.B."/>
            <person name="Slot J.C."/>
        </authorList>
    </citation>
    <scope>NUCLEOTIDE SEQUENCE [LARGE SCALE GENOMIC DNA]</scope>
    <source>
        <strain evidence="1 2">2631</strain>
    </source>
</reference>
<evidence type="ECO:0000313" key="1">
    <source>
        <dbReference type="EMBL" id="PPQ89163.1"/>
    </source>
</evidence>
<evidence type="ECO:0000313" key="2">
    <source>
        <dbReference type="Proteomes" id="UP000283269"/>
    </source>
</evidence>
<dbReference type="AlphaFoldDB" id="A0A409XEE8"/>
<organism evidence="1 2">
    <name type="scientific">Psilocybe cyanescens</name>
    <dbReference type="NCBI Taxonomy" id="93625"/>
    <lineage>
        <taxon>Eukaryota</taxon>
        <taxon>Fungi</taxon>
        <taxon>Dikarya</taxon>
        <taxon>Basidiomycota</taxon>
        <taxon>Agaricomycotina</taxon>
        <taxon>Agaricomycetes</taxon>
        <taxon>Agaricomycetidae</taxon>
        <taxon>Agaricales</taxon>
        <taxon>Agaricineae</taxon>
        <taxon>Strophariaceae</taxon>
        <taxon>Psilocybe</taxon>
    </lineage>
</organism>
<dbReference type="Proteomes" id="UP000283269">
    <property type="component" value="Unassembled WGS sequence"/>
</dbReference>
<proteinExistence type="predicted"/>
<keyword evidence="2" id="KW-1185">Reference proteome</keyword>
<gene>
    <name evidence="1" type="ORF">CVT25_006535</name>
</gene>
<comment type="caution">
    <text evidence="1">The sequence shown here is derived from an EMBL/GenBank/DDBJ whole genome shotgun (WGS) entry which is preliminary data.</text>
</comment>
<accession>A0A409XEE8</accession>
<dbReference type="EMBL" id="NHYD01001946">
    <property type="protein sequence ID" value="PPQ89163.1"/>
    <property type="molecule type" value="Genomic_DNA"/>
</dbReference>
<protein>
    <submittedName>
        <fullName evidence="1">Uncharacterized protein</fullName>
    </submittedName>
</protein>